<reference evidence="1 2" key="1">
    <citation type="journal article" date="2015" name="Mol. Plant Microbe Interact.">
        <title>Genome, transcriptome, and functional analyses of Penicillium expansum provide new insights into secondary metabolism and pathogenicity.</title>
        <authorList>
            <person name="Ballester A.R."/>
            <person name="Marcet-Houben M."/>
            <person name="Levin E."/>
            <person name="Sela N."/>
            <person name="Selma-Lazaro C."/>
            <person name="Carmona L."/>
            <person name="Wisniewski M."/>
            <person name="Droby S."/>
            <person name="Gonzalez-Candelas L."/>
            <person name="Gabaldon T."/>
        </authorList>
    </citation>
    <scope>NUCLEOTIDE SEQUENCE [LARGE SCALE GENOMIC DNA]</scope>
    <source>
        <strain evidence="1 2">PHI-1</strain>
    </source>
</reference>
<dbReference type="OMA" id="AAICAFY"/>
<keyword evidence="2" id="KW-1185">Reference proteome</keyword>
<dbReference type="HOGENOM" id="CLU_1124872_0_0_1"/>
<dbReference type="EMBL" id="JQGA01001632">
    <property type="protein sequence ID" value="KGO63553.1"/>
    <property type="molecule type" value="Genomic_DNA"/>
</dbReference>
<proteinExistence type="predicted"/>
<dbReference type="OrthoDB" id="4345765at2759"/>
<name>A0A0A2K9I5_PENIT</name>
<dbReference type="AlphaFoldDB" id="A0A0A2K9I5"/>
<evidence type="ECO:0000313" key="1">
    <source>
        <dbReference type="EMBL" id="KGO63553.1"/>
    </source>
</evidence>
<comment type="caution">
    <text evidence="1">The sequence shown here is derived from an EMBL/GenBank/DDBJ whole genome shotgun (WGS) entry which is preliminary data.</text>
</comment>
<dbReference type="Proteomes" id="UP000030104">
    <property type="component" value="Unassembled WGS sequence"/>
</dbReference>
<dbReference type="PhylomeDB" id="A0A0A2K9I5"/>
<evidence type="ECO:0000313" key="2">
    <source>
        <dbReference type="Proteomes" id="UP000030104"/>
    </source>
</evidence>
<organism evidence="1 2">
    <name type="scientific">Penicillium italicum</name>
    <name type="common">Blue mold</name>
    <dbReference type="NCBI Taxonomy" id="40296"/>
    <lineage>
        <taxon>Eukaryota</taxon>
        <taxon>Fungi</taxon>
        <taxon>Dikarya</taxon>
        <taxon>Ascomycota</taxon>
        <taxon>Pezizomycotina</taxon>
        <taxon>Eurotiomycetes</taxon>
        <taxon>Eurotiomycetidae</taxon>
        <taxon>Eurotiales</taxon>
        <taxon>Aspergillaceae</taxon>
        <taxon>Penicillium</taxon>
    </lineage>
</organism>
<dbReference type="STRING" id="40296.A0A0A2K9I5"/>
<accession>A0A0A2K9I5</accession>
<sequence length="258" mass="29253">MPPRNDADDESPSQESRHKLLAKPLHLKTLWCLQCFRTSLRDWNTDEPFEANCWIDTAASKLCRRCNATHGKCESIHRGIRGHVFELMALLEFAKTYWSNDCGGFGKGDDRDFIWDDGVVHDISDAVRDLCVAFDNLVKAHGKTHMLTGKASENAKAAYSAWCNAREHGTRSSARSRHLHAPRLSDKYASRATEHLRLRLGEESYIHWAAAICAFYDAVNAAVGIEHAIQSDHECLDIDETDGLEDFEERFPLQRPEL</sequence>
<gene>
    <name evidence="1" type="ORF">PITC_049350</name>
</gene>
<protein>
    <submittedName>
        <fullName evidence="1">Uncharacterized protein</fullName>
    </submittedName>
</protein>